<feature type="compositionally biased region" description="Polar residues" evidence="1">
    <location>
        <begin position="328"/>
        <end position="349"/>
    </location>
</feature>
<proteinExistence type="predicted"/>
<name>A0A9P5P2F9_GYMJU</name>
<comment type="caution">
    <text evidence="2">The sequence shown here is derived from an EMBL/GenBank/DDBJ whole genome shotgun (WGS) entry which is preliminary data.</text>
</comment>
<evidence type="ECO:0000313" key="2">
    <source>
        <dbReference type="EMBL" id="KAF8914183.1"/>
    </source>
</evidence>
<feature type="compositionally biased region" description="Polar residues" evidence="1">
    <location>
        <begin position="78"/>
        <end position="90"/>
    </location>
</feature>
<feature type="compositionally biased region" description="Acidic residues" evidence="1">
    <location>
        <begin position="192"/>
        <end position="218"/>
    </location>
</feature>
<feature type="compositionally biased region" description="Polar residues" evidence="1">
    <location>
        <begin position="359"/>
        <end position="380"/>
    </location>
</feature>
<feature type="region of interest" description="Disordered" evidence="1">
    <location>
        <begin position="25"/>
        <end position="95"/>
    </location>
</feature>
<gene>
    <name evidence="2" type="ORF">CPB84DRAFT_1956933</name>
</gene>
<dbReference type="AlphaFoldDB" id="A0A9P5P2F9"/>
<feature type="compositionally biased region" description="Low complexity" evidence="1">
    <location>
        <begin position="48"/>
        <end position="61"/>
    </location>
</feature>
<feature type="compositionally biased region" description="Polar residues" evidence="1">
    <location>
        <begin position="168"/>
        <end position="191"/>
    </location>
</feature>
<evidence type="ECO:0000313" key="3">
    <source>
        <dbReference type="Proteomes" id="UP000724874"/>
    </source>
</evidence>
<evidence type="ECO:0000256" key="1">
    <source>
        <dbReference type="SAM" id="MobiDB-lite"/>
    </source>
</evidence>
<reference evidence="2" key="1">
    <citation type="submission" date="2020-11" db="EMBL/GenBank/DDBJ databases">
        <authorList>
            <consortium name="DOE Joint Genome Institute"/>
            <person name="Ahrendt S."/>
            <person name="Riley R."/>
            <person name="Andreopoulos W."/>
            <person name="LaButti K."/>
            <person name="Pangilinan J."/>
            <person name="Ruiz-duenas F.J."/>
            <person name="Barrasa J.M."/>
            <person name="Sanchez-Garcia M."/>
            <person name="Camarero S."/>
            <person name="Miyauchi S."/>
            <person name="Serrano A."/>
            <person name="Linde D."/>
            <person name="Babiker R."/>
            <person name="Drula E."/>
            <person name="Ayuso-Fernandez I."/>
            <person name="Pacheco R."/>
            <person name="Padilla G."/>
            <person name="Ferreira P."/>
            <person name="Barriuso J."/>
            <person name="Kellner H."/>
            <person name="Castanera R."/>
            <person name="Alfaro M."/>
            <person name="Ramirez L."/>
            <person name="Pisabarro A.G."/>
            <person name="Kuo A."/>
            <person name="Tritt A."/>
            <person name="Lipzen A."/>
            <person name="He G."/>
            <person name="Yan M."/>
            <person name="Ng V."/>
            <person name="Cullen D."/>
            <person name="Martin F."/>
            <person name="Rosso M.-N."/>
            <person name="Henrissat B."/>
            <person name="Hibbett D."/>
            <person name="Martinez A.T."/>
            <person name="Grigoriev I.V."/>
        </authorList>
    </citation>
    <scope>NUCLEOTIDE SEQUENCE</scope>
    <source>
        <strain evidence="2">AH 44721</strain>
    </source>
</reference>
<protein>
    <submittedName>
        <fullName evidence="2">Uncharacterized protein</fullName>
    </submittedName>
</protein>
<keyword evidence="3" id="KW-1185">Reference proteome</keyword>
<accession>A0A9P5P2F9</accession>
<dbReference type="Proteomes" id="UP000724874">
    <property type="component" value="Unassembled WGS sequence"/>
</dbReference>
<feature type="compositionally biased region" description="Polar residues" evidence="1">
    <location>
        <begin position="256"/>
        <end position="269"/>
    </location>
</feature>
<feature type="region of interest" description="Disordered" evidence="1">
    <location>
        <begin position="286"/>
        <end position="383"/>
    </location>
</feature>
<feature type="region of interest" description="Disordered" evidence="1">
    <location>
        <begin position="1"/>
        <end position="20"/>
    </location>
</feature>
<organism evidence="2 3">
    <name type="scientific">Gymnopilus junonius</name>
    <name type="common">Spectacular rustgill mushroom</name>
    <name type="synonym">Gymnopilus spectabilis subsp. junonius</name>
    <dbReference type="NCBI Taxonomy" id="109634"/>
    <lineage>
        <taxon>Eukaryota</taxon>
        <taxon>Fungi</taxon>
        <taxon>Dikarya</taxon>
        <taxon>Basidiomycota</taxon>
        <taxon>Agaricomycotina</taxon>
        <taxon>Agaricomycetes</taxon>
        <taxon>Agaricomycetidae</taxon>
        <taxon>Agaricales</taxon>
        <taxon>Agaricineae</taxon>
        <taxon>Hymenogastraceae</taxon>
        <taxon>Gymnopilus</taxon>
    </lineage>
</organism>
<feature type="compositionally biased region" description="Polar residues" evidence="1">
    <location>
        <begin position="232"/>
        <end position="242"/>
    </location>
</feature>
<dbReference type="OrthoDB" id="3270241at2759"/>
<sequence>MSSLNISEEGSGESYKVPYLSHSQTLSSTFASPRKPPARSQDARPRTEPSSSRPSPPVSLSANPQNFPKVVNSPRLRPQTQGSMATQEEFLTNGAHADIQPLQTLSRNLTPTFASLGSPAGSQASLAIPGSPTFSSLVNRPAKHVLTFDTPENPSPKRSYTGRHHHFSSQSHLSRRLSTGSQVAVEQQLTQLDDDEFSSSEGESDNNSDKDTAEDDISDPQSSEKDEMEVDTPNSQATSFPATQGPDAYKSELNWALSQPESSQHQVSQPEMLHMDLLSQPASQFQHPTFPFHMHGPKKSIPGTQPEADSSLLLGTPAPLSNPAFAASTPNRQNWYQPPLSRTPSSQKAKSPLIAQGRPASSSVKSVQPSAQSQSLLHSRNLSKSKKFRSGVLQIMPAPSETVIQESQSYRDSSQPYQESFLLQTQAPYQSQSLSQF</sequence>
<feature type="compositionally biased region" description="Polar residues" evidence="1">
    <location>
        <begin position="113"/>
        <end position="125"/>
    </location>
</feature>
<dbReference type="EMBL" id="JADNYJ010000001">
    <property type="protein sequence ID" value="KAF8914183.1"/>
    <property type="molecule type" value="Genomic_DNA"/>
</dbReference>
<feature type="region of interest" description="Disordered" evidence="1">
    <location>
        <begin position="113"/>
        <end position="273"/>
    </location>
</feature>